<evidence type="ECO:0000259" key="5">
    <source>
        <dbReference type="PROSITE" id="PS01031"/>
    </source>
</evidence>
<keyword evidence="4" id="KW-0812">Transmembrane</keyword>
<evidence type="ECO:0000313" key="6">
    <source>
        <dbReference type="EMBL" id="KAG6625992.1"/>
    </source>
</evidence>
<feature type="compositionally biased region" description="Basic and acidic residues" evidence="3">
    <location>
        <begin position="379"/>
        <end position="393"/>
    </location>
</feature>
<dbReference type="GO" id="GO:0034605">
    <property type="term" value="P:cellular response to heat"/>
    <property type="evidence" value="ECO:0007669"/>
    <property type="project" value="TreeGrafter"/>
</dbReference>
<evidence type="ECO:0000256" key="2">
    <source>
        <dbReference type="RuleBase" id="RU003616"/>
    </source>
</evidence>
<keyword evidence="7" id="KW-1185">Reference proteome</keyword>
<organism evidence="6 7">
    <name type="scientific">Carya illinoinensis</name>
    <name type="common">Pecan</name>
    <dbReference type="NCBI Taxonomy" id="32201"/>
    <lineage>
        <taxon>Eukaryota</taxon>
        <taxon>Viridiplantae</taxon>
        <taxon>Streptophyta</taxon>
        <taxon>Embryophyta</taxon>
        <taxon>Tracheophyta</taxon>
        <taxon>Spermatophyta</taxon>
        <taxon>Magnoliopsida</taxon>
        <taxon>eudicotyledons</taxon>
        <taxon>Gunneridae</taxon>
        <taxon>Pentapetalae</taxon>
        <taxon>rosids</taxon>
        <taxon>fabids</taxon>
        <taxon>Fagales</taxon>
        <taxon>Juglandaceae</taxon>
        <taxon>Carya</taxon>
    </lineage>
</organism>
<protein>
    <recommendedName>
        <fullName evidence="5">SHSP domain-containing protein</fullName>
    </recommendedName>
</protein>
<evidence type="ECO:0000256" key="1">
    <source>
        <dbReference type="PROSITE-ProRule" id="PRU00285"/>
    </source>
</evidence>
<comment type="caution">
    <text evidence="6">The sequence shown here is derived from an EMBL/GenBank/DDBJ whole genome shotgun (WGS) entry which is preliminary data.</text>
</comment>
<dbReference type="PROSITE" id="PS01031">
    <property type="entry name" value="SHSP"/>
    <property type="match status" value="1"/>
</dbReference>
<keyword evidence="4" id="KW-1133">Transmembrane helix</keyword>
<keyword evidence="4" id="KW-0472">Membrane</keyword>
<evidence type="ECO:0000256" key="3">
    <source>
        <dbReference type="SAM" id="MobiDB-lite"/>
    </source>
</evidence>
<name>A0A8T1N7L3_CARIL</name>
<gene>
    <name evidence="6" type="ORF">CIPAW_15G015900</name>
</gene>
<dbReference type="AlphaFoldDB" id="A0A8T1N7L3"/>
<dbReference type="Proteomes" id="UP000811609">
    <property type="component" value="Chromosome 15"/>
</dbReference>
<evidence type="ECO:0000256" key="4">
    <source>
        <dbReference type="SAM" id="Phobius"/>
    </source>
</evidence>
<feature type="region of interest" description="Disordered" evidence="3">
    <location>
        <begin position="231"/>
        <end position="436"/>
    </location>
</feature>
<accession>A0A8T1N7L3</accession>
<dbReference type="PANTHER" id="PTHR43670:SF34">
    <property type="entry name" value="HSP20-LIKE CHAPERONES SUPERFAMILY PROTEIN"/>
    <property type="match status" value="1"/>
</dbReference>
<dbReference type="EMBL" id="CM031823">
    <property type="protein sequence ID" value="KAG6625992.1"/>
    <property type="molecule type" value="Genomic_DNA"/>
</dbReference>
<evidence type="ECO:0000313" key="7">
    <source>
        <dbReference type="Proteomes" id="UP000811609"/>
    </source>
</evidence>
<reference evidence="6" key="1">
    <citation type="submission" date="2020-12" db="EMBL/GenBank/DDBJ databases">
        <title>WGS assembly of Carya illinoinensis cv. Pawnee.</title>
        <authorList>
            <person name="Platts A."/>
            <person name="Shu S."/>
            <person name="Wright S."/>
            <person name="Barry K."/>
            <person name="Edger P."/>
            <person name="Pires J.C."/>
            <person name="Schmutz J."/>
        </authorList>
    </citation>
    <scope>NUCLEOTIDE SEQUENCE</scope>
    <source>
        <tissue evidence="6">Leaf</tissue>
    </source>
</reference>
<feature type="compositionally biased region" description="Basic and acidic residues" evidence="3">
    <location>
        <begin position="354"/>
        <end position="369"/>
    </location>
</feature>
<sequence>MDVEFGLKLTKTMDDLASFADFQLGKDRAGPVFLSREDVNMFILTVHLRGFKKENINIKISEDGTQLTVHAEKQVQQTLIMGRMGHKKWTELKVFRKVFKIPNGVVLDLIKAEFKEEGSILTIIMPKKEEGIRGVGIEEVKEEEVGRATAKSERELVVANEFPERDKVGVRIQKEYEVPKIKTIEADHVVEKKTDRWGSEKTKTVEEVPRKNIIGERIHWQKPVAEEFPPKKEYMGKTLPEKTEEPKVESTEETDRAMKESLKREKETRESASKLAEETKHQEVSTIEPRVVEPRNETDTPRKELPALIEQRKKQEIPEVEKVEQRGLEEEKSIKDEGRHKIPQEPQRQVSHTDVTDSTKSKSDQELERAATPQLHYPVEQHGKNEVTEREKSSSIGDEILEASNKRSSQEKEGESSEEERQKDLGEGAAREKKVASRRCKLFVPCVVAGSGILVSFIALVIHRAKKRQVKSA</sequence>
<feature type="compositionally biased region" description="Basic and acidic residues" evidence="3">
    <location>
        <begin position="404"/>
        <end position="435"/>
    </location>
</feature>
<feature type="compositionally biased region" description="Basic and acidic residues" evidence="3">
    <location>
        <begin position="290"/>
        <end position="343"/>
    </location>
</feature>
<feature type="transmembrane region" description="Helical" evidence="4">
    <location>
        <begin position="442"/>
        <end position="462"/>
    </location>
</feature>
<dbReference type="CDD" id="cd06464">
    <property type="entry name" value="ACD_sHsps-like"/>
    <property type="match status" value="1"/>
</dbReference>
<proteinExistence type="inferred from homology"/>
<dbReference type="Pfam" id="PF00011">
    <property type="entry name" value="HSP20"/>
    <property type="match status" value="1"/>
</dbReference>
<comment type="similarity">
    <text evidence="1 2">Belongs to the small heat shock protein (HSP20) family.</text>
</comment>
<dbReference type="InterPro" id="IPR002068">
    <property type="entry name" value="A-crystallin/Hsp20_dom"/>
</dbReference>
<dbReference type="PANTHER" id="PTHR43670">
    <property type="entry name" value="HEAT SHOCK PROTEIN 26"/>
    <property type="match status" value="1"/>
</dbReference>
<feature type="domain" description="SHSP" evidence="5">
    <location>
        <begin position="23"/>
        <end position="143"/>
    </location>
</feature>
<feature type="compositionally biased region" description="Basic and acidic residues" evidence="3">
    <location>
        <begin position="231"/>
        <end position="283"/>
    </location>
</feature>